<dbReference type="Proteomes" id="UP001652622">
    <property type="component" value="Unplaced"/>
</dbReference>
<dbReference type="AlphaFoldDB" id="A0A6P9BJB2"/>
<dbReference type="InParanoid" id="A0A6P9BJB2"/>
<dbReference type="RefSeq" id="XP_034270164.1">
    <property type="nucleotide sequence ID" value="XM_034414273.2"/>
</dbReference>
<proteinExistence type="predicted"/>
<sequence length="209" mass="23609">MNNSMMFEEQTKQIAEVLFTTLYSRKQYPLQPRKMIVIEDLELTRYRTWTSVPADPELIKCRTQASRPADSELLRHRAQASGPAVDSASSFDPVDIAILLRSIRDQYKTEMEGQVQAVLAEESITKIKKFGEVAESLSRNWSSQTPGLEPERAFLAVVVKLFEKLIKKTHGDKGQINILMETINGNPEVRGYIERQGGWGNLGRGLNSP</sequence>
<evidence type="ECO:0000313" key="1">
    <source>
        <dbReference type="Proteomes" id="UP001652622"/>
    </source>
</evidence>
<accession>A0A6P9BJB2</accession>
<dbReference type="GO" id="GO:0042981">
    <property type="term" value="P:regulation of apoptotic process"/>
    <property type="evidence" value="ECO:0007669"/>
    <property type="project" value="InterPro"/>
</dbReference>
<dbReference type="InterPro" id="IPR036834">
    <property type="entry name" value="Bcl-2-like_sf"/>
</dbReference>
<dbReference type="OMA" id="QVAISMT"/>
<gene>
    <name evidence="2" type="primary">LOC117663800</name>
</gene>
<dbReference type="KEGG" id="pgut:117663800"/>
<dbReference type="GeneID" id="117663800"/>
<dbReference type="SUPFAM" id="SSF56854">
    <property type="entry name" value="Bcl-2 inhibitors of programmed cell death"/>
    <property type="match status" value="1"/>
</dbReference>
<organism evidence="1 2">
    <name type="scientific">Pantherophis guttatus</name>
    <name type="common">Corn snake</name>
    <name type="synonym">Elaphe guttata</name>
    <dbReference type="NCBI Taxonomy" id="94885"/>
    <lineage>
        <taxon>Eukaryota</taxon>
        <taxon>Metazoa</taxon>
        <taxon>Chordata</taxon>
        <taxon>Craniata</taxon>
        <taxon>Vertebrata</taxon>
        <taxon>Euteleostomi</taxon>
        <taxon>Lepidosauria</taxon>
        <taxon>Squamata</taxon>
        <taxon>Bifurcata</taxon>
        <taxon>Unidentata</taxon>
        <taxon>Episquamata</taxon>
        <taxon>Toxicofera</taxon>
        <taxon>Serpentes</taxon>
        <taxon>Colubroidea</taxon>
        <taxon>Colubridae</taxon>
        <taxon>Colubrinae</taxon>
        <taxon>Pantherophis</taxon>
    </lineage>
</organism>
<dbReference type="PANTHER" id="PTHR36466">
    <property type="entry name" value="BCL-2-LIKE PROTEIN 15"/>
    <property type="match status" value="1"/>
</dbReference>
<protein>
    <submittedName>
        <fullName evidence="2">Bcl-2-like protein 15</fullName>
    </submittedName>
</protein>
<keyword evidence="1" id="KW-1185">Reference proteome</keyword>
<evidence type="ECO:0000313" key="2">
    <source>
        <dbReference type="RefSeq" id="XP_034270164.1"/>
    </source>
</evidence>
<name>A0A6P9BJB2_PANGU</name>
<dbReference type="PANTHER" id="PTHR36466:SF1">
    <property type="entry name" value="BCL-2-LIKE PROTEIN 15"/>
    <property type="match status" value="1"/>
</dbReference>
<dbReference type="InterPro" id="IPR033543">
    <property type="entry name" value="BCL2L15"/>
</dbReference>
<reference evidence="2" key="1">
    <citation type="submission" date="2025-08" db="UniProtKB">
        <authorList>
            <consortium name="RefSeq"/>
        </authorList>
    </citation>
    <scope>IDENTIFICATION</scope>
    <source>
        <tissue evidence="2">Blood</tissue>
    </source>
</reference>